<evidence type="ECO:0000313" key="10">
    <source>
        <dbReference type="Proteomes" id="UP001303160"/>
    </source>
</evidence>
<evidence type="ECO:0000259" key="8">
    <source>
        <dbReference type="Pfam" id="PF20684"/>
    </source>
</evidence>
<feature type="transmembrane region" description="Helical" evidence="7">
    <location>
        <begin position="246"/>
        <end position="269"/>
    </location>
</feature>
<feature type="compositionally biased region" description="Polar residues" evidence="6">
    <location>
        <begin position="293"/>
        <end position="313"/>
    </location>
</feature>
<dbReference type="PANTHER" id="PTHR33048">
    <property type="entry name" value="PTH11-LIKE INTEGRAL MEMBRANE PROTEIN (AFU_ORTHOLOGUE AFUA_5G11245)"/>
    <property type="match status" value="1"/>
</dbReference>
<dbReference type="GO" id="GO:0016020">
    <property type="term" value="C:membrane"/>
    <property type="evidence" value="ECO:0007669"/>
    <property type="project" value="UniProtKB-SubCell"/>
</dbReference>
<dbReference type="Proteomes" id="UP001303160">
    <property type="component" value="Unassembled WGS sequence"/>
</dbReference>
<feature type="transmembrane region" description="Helical" evidence="7">
    <location>
        <begin position="211"/>
        <end position="234"/>
    </location>
</feature>
<feature type="transmembrane region" description="Helical" evidence="7">
    <location>
        <begin position="99"/>
        <end position="116"/>
    </location>
</feature>
<evidence type="ECO:0000256" key="1">
    <source>
        <dbReference type="ARBA" id="ARBA00004141"/>
    </source>
</evidence>
<dbReference type="InterPro" id="IPR052337">
    <property type="entry name" value="SAT4-like"/>
</dbReference>
<dbReference type="InterPro" id="IPR049326">
    <property type="entry name" value="Rhodopsin_dom_fungi"/>
</dbReference>
<keyword evidence="3 7" id="KW-1133">Transmembrane helix</keyword>
<gene>
    <name evidence="9" type="ORF">QBC40DRAFT_194690</name>
</gene>
<comment type="subcellular location">
    <subcellularLocation>
        <location evidence="1">Membrane</location>
        <topology evidence="1">Multi-pass membrane protein</topology>
    </subcellularLocation>
</comment>
<protein>
    <recommendedName>
        <fullName evidence="8">Rhodopsin domain-containing protein</fullName>
    </recommendedName>
</protein>
<evidence type="ECO:0000256" key="6">
    <source>
        <dbReference type="SAM" id="MobiDB-lite"/>
    </source>
</evidence>
<keyword evidence="2 7" id="KW-0812">Transmembrane</keyword>
<accession>A0AAN6XPU3</accession>
<dbReference type="EMBL" id="MU863891">
    <property type="protein sequence ID" value="KAK4203180.1"/>
    <property type="molecule type" value="Genomic_DNA"/>
</dbReference>
<reference evidence="9" key="1">
    <citation type="journal article" date="2023" name="Mol. Phylogenet. Evol.">
        <title>Genome-scale phylogeny and comparative genomics of the fungal order Sordariales.</title>
        <authorList>
            <person name="Hensen N."/>
            <person name="Bonometti L."/>
            <person name="Westerberg I."/>
            <person name="Brannstrom I.O."/>
            <person name="Guillou S."/>
            <person name="Cros-Aarteil S."/>
            <person name="Calhoun S."/>
            <person name="Haridas S."/>
            <person name="Kuo A."/>
            <person name="Mondo S."/>
            <person name="Pangilinan J."/>
            <person name="Riley R."/>
            <person name="LaButti K."/>
            <person name="Andreopoulos B."/>
            <person name="Lipzen A."/>
            <person name="Chen C."/>
            <person name="Yan M."/>
            <person name="Daum C."/>
            <person name="Ng V."/>
            <person name="Clum A."/>
            <person name="Steindorff A."/>
            <person name="Ohm R.A."/>
            <person name="Martin F."/>
            <person name="Silar P."/>
            <person name="Natvig D.O."/>
            <person name="Lalanne C."/>
            <person name="Gautier V."/>
            <person name="Ament-Velasquez S.L."/>
            <person name="Kruys A."/>
            <person name="Hutchinson M.I."/>
            <person name="Powell A.J."/>
            <person name="Barry K."/>
            <person name="Miller A.N."/>
            <person name="Grigoriev I.V."/>
            <person name="Debuchy R."/>
            <person name="Gladieux P."/>
            <person name="Hiltunen Thoren M."/>
            <person name="Johannesson H."/>
        </authorList>
    </citation>
    <scope>NUCLEOTIDE SEQUENCE</scope>
    <source>
        <strain evidence="9">CBS 315.58</strain>
    </source>
</reference>
<sequence>MAGMSNEDASTVAGILLIVLNVVTVAGRFYSRWFTKAGFKWDDWTILIALLASILPGVLTMYAHSVSPTGPAAASNLDPDYVFTEADIKYTKIQFSNSVLYFLCTCITKISLLLLFQRIFGISRSFRFAIYGAEAVVVAFWISATVADCLNCIPLEWTWRNGHADPRYCINFNTFWLGTGIAEALIDVGILSLPVTMVSRLKLDRSKKWSVAGLFLLGGFVLFSGIAKVVLSYLPDSREPDFSAGALWTAVHLYTGILCANLSPCWPLFNRIARLSTGSWVRLSSLGKRWYSLSSGQSTSKDRGTVTQQTTPGDKQHQHHGYYKTPSVESPIMSLPCMVGMVKSTTT</sequence>
<keyword evidence="10" id="KW-1185">Reference proteome</keyword>
<reference evidence="9" key="2">
    <citation type="submission" date="2023-05" db="EMBL/GenBank/DDBJ databases">
        <authorList>
            <consortium name="Lawrence Berkeley National Laboratory"/>
            <person name="Steindorff A."/>
            <person name="Hensen N."/>
            <person name="Bonometti L."/>
            <person name="Westerberg I."/>
            <person name="Brannstrom I.O."/>
            <person name="Guillou S."/>
            <person name="Cros-Aarteil S."/>
            <person name="Calhoun S."/>
            <person name="Haridas S."/>
            <person name="Kuo A."/>
            <person name="Mondo S."/>
            <person name="Pangilinan J."/>
            <person name="Riley R."/>
            <person name="Labutti K."/>
            <person name="Andreopoulos B."/>
            <person name="Lipzen A."/>
            <person name="Chen C."/>
            <person name="Yanf M."/>
            <person name="Daum C."/>
            <person name="Ng V."/>
            <person name="Clum A."/>
            <person name="Ohm R."/>
            <person name="Martin F."/>
            <person name="Silar P."/>
            <person name="Natvig D."/>
            <person name="Lalanne C."/>
            <person name="Gautier V."/>
            <person name="Ament-Velasquez S.L."/>
            <person name="Kruys A."/>
            <person name="Hutchinson M.I."/>
            <person name="Powell A.J."/>
            <person name="Barry K."/>
            <person name="Miller A.N."/>
            <person name="Grigoriev I.V."/>
            <person name="Debuchy R."/>
            <person name="Gladieux P."/>
            <person name="Thoren M.H."/>
            <person name="Johannesson H."/>
        </authorList>
    </citation>
    <scope>NUCLEOTIDE SEQUENCE</scope>
    <source>
        <strain evidence="9">CBS 315.58</strain>
    </source>
</reference>
<comment type="caution">
    <text evidence="9">The sequence shown here is derived from an EMBL/GenBank/DDBJ whole genome shotgun (WGS) entry which is preliminary data.</text>
</comment>
<evidence type="ECO:0000256" key="3">
    <source>
        <dbReference type="ARBA" id="ARBA00022989"/>
    </source>
</evidence>
<dbReference type="PANTHER" id="PTHR33048:SF47">
    <property type="entry name" value="INTEGRAL MEMBRANE PROTEIN-RELATED"/>
    <property type="match status" value="1"/>
</dbReference>
<proteinExistence type="inferred from homology"/>
<dbReference type="AlphaFoldDB" id="A0AAN6XPU3"/>
<feature type="non-terminal residue" evidence="9">
    <location>
        <position position="347"/>
    </location>
</feature>
<evidence type="ECO:0000256" key="2">
    <source>
        <dbReference type="ARBA" id="ARBA00022692"/>
    </source>
</evidence>
<feature type="region of interest" description="Disordered" evidence="6">
    <location>
        <begin position="293"/>
        <end position="322"/>
    </location>
</feature>
<evidence type="ECO:0000256" key="7">
    <source>
        <dbReference type="SAM" id="Phobius"/>
    </source>
</evidence>
<evidence type="ECO:0000256" key="5">
    <source>
        <dbReference type="ARBA" id="ARBA00038359"/>
    </source>
</evidence>
<keyword evidence="4 7" id="KW-0472">Membrane</keyword>
<evidence type="ECO:0000313" key="9">
    <source>
        <dbReference type="EMBL" id="KAK4203180.1"/>
    </source>
</evidence>
<feature type="transmembrane region" description="Helical" evidence="7">
    <location>
        <begin position="12"/>
        <end position="31"/>
    </location>
</feature>
<dbReference type="Pfam" id="PF20684">
    <property type="entry name" value="Fung_rhodopsin"/>
    <property type="match status" value="1"/>
</dbReference>
<comment type="similarity">
    <text evidence="5">Belongs to the SAT4 family.</text>
</comment>
<feature type="transmembrane region" description="Helical" evidence="7">
    <location>
        <begin position="43"/>
        <end position="63"/>
    </location>
</feature>
<organism evidence="9 10">
    <name type="scientific">Triangularia verruculosa</name>
    <dbReference type="NCBI Taxonomy" id="2587418"/>
    <lineage>
        <taxon>Eukaryota</taxon>
        <taxon>Fungi</taxon>
        <taxon>Dikarya</taxon>
        <taxon>Ascomycota</taxon>
        <taxon>Pezizomycotina</taxon>
        <taxon>Sordariomycetes</taxon>
        <taxon>Sordariomycetidae</taxon>
        <taxon>Sordariales</taxon>
        <taxon>Podosporaceae</taxon>
        <taxon>Triangularia</taxon>
    </lineage>
</organism>
<feature type="domain" description="Rhodopsin" evidence="8">
    <location>
        <begin position="28"/>
        <end position="271"/>
    </location>
</feature>
<feature type="transmembrane region" description="Helical" evidence="7">
    <location>
        <begin position="175"/>
        <end position="199"/>
    </location>
</feature>
<evidence type="ECO:0000256" key="4">
    <source>
        <dbReference type="ARBA" id="ARBA00023136"/>
    </source>
</evidence>
<name>A0AAN6XPU3_9PEZI</name>